<accession>A0A1H4CL89</accession>
<dbReference type="EMBL" id="FNQF01000008">
    <property type="protein sequence ID" value="SEA61090.1"/>
    <property type="molecule type" value="Genomic_DNA"/>
</dbReference>
<gene>
    <name evidence="4" type="ORF">SAMN05421540_10859</name>
</gene>
<dbReference type="NCBIfam" id="TIGR04183">
    <property type="entry name" value="Por_Secre_tail"/>
    <property type="match status" value="1"/>
</dbReference>
<evidence type="ECO:0000313" key="5">
    <source>
        <dbReference type="Proteomes" id="UP000198820"/>
    </source>
</evidence>
<proteinExistence type="predicted"/>
<dbReference type="Pfam" id="PF18962">
    <property type="entry name" value="Por_Secre_tail"/>
    <property type="match status" value="1"/>
</dbReference>
<dbReference type="InterPro" id="IPR026444">
    <property type="entry name" value="Secre_tail"/>
</dbReference>
<dbReference type="AlphaFoldDB" id="A0A1H4CL89"/>
<name>A0A1H4CL89_9FLAO</name>
<sequence length="250" mass="27033">MLKKPLYLILALFIGVHSYAQLDLSTLQGDPIQDGDVFDFDQLGTADPSSSSGKIKFVIANSSDTESINVLVEVTSLTNTDGSSSQLCVQPLCFYAVSVGTTIPNSPIILAPGANNGPSDYFFNTDGGDGQNYPITYGLKFFTVDDQGVETGESINVTYNYTPETFSNAKFDMSDIGVTVVNTMVKDVLDFSNEDAVDFTIYSVNGRQMHSSSYKAGQHRIDFSGFATGIYLLNVKNEAGQTANLKLIKE</sequence>
<organism evidence="4 5">
    <name type="scientific">Psychroflexus halocasei</name>
    <dbReference type="NCBI Taxonomy" id="908615"/>
    <lineage>
        <taxon>Bacteria</taxon>
        <taxon>Pseudomonadati</taxon>
        <taxon>Bacteroidota</taxon>
        <taxon>Flavobacteriia</taxon>
        <taxon>Flavobacteriales</taxon>
        <taxon>Flavobacteriaceae</taxon>
        <taxon>Psychroflexus</taxon>
    </lineage>
</organism>
<evidence type="ECO:0000256" key="2">
    <source>
        <dbReference type="SAM" id="SignalP"/>
    </source>
</evidence>
<dbReference type="RefSeq" id="WP_093244545.1">
    <property type="nucleotide sequence ID" value="NZ_FNQF01000008.1"/>
</dbReference>
<dbReference type="Proteomes" id="UP000198820">
    <property type="component" value="Unassembled WGS sequence"/>
</dbReference>
<evidence type="ECO:0000259" key="3">
    <source>
        <dbReference type="Pfam" id="PF18962"/>
    </source>
</evidence>
<evidence type="ECO:0000256" key="1">
    <source>
        <dbReference type="ARBA" id="ARBA00022729"/>
    </source>
</evidence>
<feature type="chain" id="PRO_5011788278" evidence="2">
    <location>
        <begin position="21"/>
        <end position="250"/>
    </location>
</feature>
<evidence type="ECO:0000313" key="4">
    <source>
        <dbReference type="EMBL" id="SEA61090.1"/>
    </source>
</evidence>
<feature type="signal peptide" evidence="2">
    <location>
        <begin position="1"/>
        <end position="20"/>
    </location>
</feature>
<dbReference type="STRING" id="908615.SAMN05421540_10859"/>
<reference evidence="4 5" key="1">
    <citation type="submission" date="2016-10" db="EMBL/GenBank/DDBJ databases">
        <authorList>
            <person name="de Groot N.N."/>
        </authorList>
    </citation>
    <scope>NUCLEOTIDE SEQUENCE [LARGE SCALE GENOMIC DNA]</scope>
    <source>
        <strain evidence="4 5">DSM 23581</strain>
    </source>
</reference>
<feature type="domain" description="Secretion system C-terminal sorting" evidence="3">
    <location>
        <begin position="193"/>
        <end position="247"/>
    </location>
</feature>
<keyword evidence="1 2" id="KW-0732">Signal</keyword>
<keyword evidence="5" id="KW-1185">Reference proteome</keyword>
<protein>
    <submittedName>
        <fullName evidence="4">Por secretion system C-terminal sorting domain-containing protein</fullName>
    </submittedName>
</protein>